<name>A0A1I1VUA6_9BACT</name>
<dbReference type="PANTHER" id="PTHR36113:SF1">
    <property type="entry name" value="GLYOXALASE_BLEOMYCIN RESISTANCE PROTEIN_DIOXYGENASE"/>
    <property type="match status" value="1"/>
</dbReference>
<dbReference type="InterPro" id="IPR051332">
    <property type="entry name" value="Fosfomycin_Res_Enzymes"/>
</dbReference>
<evidence type="ECO:0000313" key="3">
    <source>
        <dbReference type="Proteomes" id="UP000181976"/>
    </source>
</evidence>
<dbReference type="PANTHER" id="PTHR36113">
    <property type="entry name" value="LYASE, PUTATIVE-RELATED-RELATED"/>
    <property type="match status" value="1"/>
</dbReference>
<organism evidence="2 3">
    <name type="scientific">Thermophagus xiamenensis</name>
    <dbReference type="NCBI Taxonomy" id="385682"/>
    <lineage>
        <taxon>Bacteria</taxon>
        <taxon>Pseudomonadati</taxon>
        <taxon>Bacteroidota</taxon>
        <taxon>Bacteroidia</taxon>
        <taxon>Marinilabiliales</taxon>
        <taxon>Marinilabiliaceae</taxon>
        <taxon>Thermophagus</taxon>
    </lineage>
</organism>
<sequence length="129" mass="14831">MKIDHIAIWTRDLDKVRDFYVRYFGAVCSSKYENSEKKFSSYFLSFPGESTRIELMHNPEIREAERNVGLTLGLTHLAVSAGSRDQVNRLTEQLRTDGYKIIGEPRVTGDGYYESVVEDCEGNRLEITE</sequence>
<dbReference type="SUPFAM" id="SSF54593">
    <property type="entry name" value="Glyoxalase/Bleomycin resistance protein/Dihydroxybiphenyl dioxygenase"/>
    <property type="match status" value="1"/>
</dbReference>
<protein>
    <submittedName>
        <fullName evidence="2">Lactoylglutathione lyase</fullName>
    </submittedName>
</protein>
<keyword evidence="2" id="KW-0456">Lyase</keyword>
<evidence type="ECO:0000313" key="2">
    <source>
        <dbReference type="EMBL" id="SFD85638.1"/>
    </source>
</evidence>
<dbReference type="InParanoid" id="A0A1I1VUA6"/>
<dbReference type="Pfam" id="PF00903">
    <property type="entry name" value="Glyoxalase"/>
    <property type="match status" value="1"/>
</dbReference>
<dbReference type="eggNOG" id="COG0346">
    <property type="taxonomic scope" value="Bacteria"/>
</dbReference>
<dbReference type="EMBL" id="FONA01000003">
    <property type="protein sequence ID" value="SFD85638.1"/>
    <property type="molecule type" value="Genomic_DNA"/>
</dbReference>
<dbReference type="STRING" id="385682.SAMN05444380_10333"/>
<accession>A0A1I1VUA6</accession>
<dbReference type="Proteomes" id="UP000181976">
    <property type="component" value="Unassembled WGS sequence"/>
</dbReference>
<feature type="domain" description="VOC" evidence="1">
    <location>
        <begin position="2"/>
        <end position="129"/>
    </location>
</feature>
<dbReference type="OrthoDB" id="9789012at2"/>
<reference evidence="2 3" key="1">
    <citation type="submission" date="2016-10" db="EMBL/GenBank/DDBJ databases">
        <authorList>
            <person name="de Groot N.N."/>
        </authorList>
    </citation>
    <scope>NUCLEOTIDE SEQUENCE [LARGE SCALE GENOMIC DNA]</scope>
    <source>
        <strain evidence="2 3">DSM 19012</strain>
    </source>
</reference>
<dbReference type="InterPro" id="IPR004360">
    <property type="entry name" value="Glyas_Fos-R_dOase_dom"/>
</dbReference>
<dbReference type="RefSeq" id="WP_010526822.1">
    <property type="nucleotide sequence ID" value="NZ_AFSL01000019.1"/>
</dbReference>
<dbReference type="PROSITE" id="PS51819">
    <property type="entry name" value="VOC"/>
    <property type="match status" value="1"/>
</dbReference>
<gene>
    <name evidence="2" type="ORF">SAMN05444380_10333</name>
</gene>
<dbReference type="FunCoup" id="A0A1I1VUA6">
    <property type="interactions" value="470"/>
</dbReference>
<dbReference type="InterPro" id="IPR029068">
    <property type="entry name" value="Glyas_Bleomycin-R_OHBP_Dase"/>
</dbReference>
<dbReference type="Gene3D" id="3.10.180.10">
    <property type="entry name" value="2,3-Dihydroxybiphenyl 1,2-Dioxygenase, domain 1"/>
    <property type="match status" value="1"/>
</dbReference>
<evidence type="ECO:0000259" key="1">
    <source>
        <dbReference type="PROSITE" id="PS51819"/>
    </source>
</evidence>
<keyword evidence="3" id="KW-1185">Reference proteome</keyword>
<dbReference type="GO" id="GO:0016829">
    <property type="term" value="F:lyase activity"/>
    <property type="evidence" value="ECO:0007669"/>
    <property type="project" value="UniProtKB-KW"/>
</dbReference>
<proteinExistence type="predicted"/>
<dbReference type="InterPro" id="IPR037523">
    <property type="entry name" value="VOC_core"/>
</dbReference>
<dbReference type="AlphaFoldDB" id="A0A1I1VUA6"/>